<dbReference type="PANTHER" id="PTHR11280:SF5">
    <property type="entry name" value="GLUCOSAMINE-6-PHOSPHATE ISOMERASE"/>
    <property type="match status" value="1"/>
</dbReference>
<sequence>MRIYIADNSDKVADYVASYTIQRINDFGPTKERPFVLGLPTGSTPLKTYQRLIQAFREGRVSFKHVVTFNMDEYVGLPRDHPESYHSFMKNNLFSFIDVPQENINILNGNAPDLLAECQRFEDKIVAYGGIDLFLGGIGSDGHIAFNEPGSSLASRTRVKSLNQETIAANARFFDNDISKVPTMALTVGVGTIMDARTVVIIATGAGKAPAVAQCVEGSVSHAFPVTQLQHHRSMVLCVDEDATLDLRVKTVRYFKGLLQREHELGERQRNAKKLQAPSKL</sequence>
<evidence type="ECO:0000256" key="4">
    <source>
        <dbReference type="ARBA" id="ARBA00023277"/>
    </source>
</evidence>
<evidence type="ECO:0000256" key="3">
    <source>
        <dbReference type="ARBA" id="ARBA00022801"/>
    </source>
</evidence>
<comment type="catalytic activity">
    <reaction evidence="1 6">
        <text>alpha-D-glucosamine 6-phosphate + H2O = beta-D-fructose 6-phosphate + NH4(+)</text>
        <dbReference type="Rhea" id="RHEA:12172"/>
        <dbReference type="ChEBI" id="CHEBI:15377"/>
        <dbReference type="ChEBI" id="CHEBI:28938"/>
        <dbReference type="ChEBI" id="CHEBI:57634"/>
        <dbReference type="ChEBI" id="CHEBI:75989"/>
        <dbReference type="EC" id="3.5.99.6"/>
    </reaction>
</comment>
<feature type="domain" description="Glucosamine/galactosamine-6-phosphate isomerase" evidence="7">
    <location>
        <begin position="8"/>
        <end position="233"/>
    </location>
</feature>
<dbReference type="InterPro" id="IPR018321">
    <property type="entry name" value="Glucosamine6P_isomerase_CS"/>
</dbReference>
<keyword evidence="9" id="KW-1185">Reference proteome</keyword>
<dbReference type="GO" id="GO:0005829">
    <property type="term" value="C:cytosol"/>
    <property type="evidence" value="ECO:0007669"/>
    <property type="project" value="UniProtKB-ARBA"/>
</dbReference>
<comment type="function">
    <text evidence="5">Catalyzes the reversible conversion of alpha-D-glucosamine 6-phosphate (GlcN-6P) into beta-D-fructose 6-phosphate (Fru-6P) and ammonium ion, a regulatory reaction step in de novo uridine diphosphate-N-acetyl-alpha-D-glucosamine (UDP-GlcNAc) biosynthesis via hexosamine pathway.</text>
</comment>
<dbReference type="NCBIfam" id="TIGR00502">
    <property type="entry name" value="nagB"/>
    <property type="match status" value="1"/>
</dbReference>
<dbReference type="OrthoDB" id="7663298at2759"/>
<dbReference type="VEuPathDB" id="TriTrypDB:BSAL_14320"/>
<dbReference type="AlphaFoldDB" id="A0A0S4JDX5"/>
<keyword evidence="8" id="KW-0413">Isomerase</keyword>
<dbReference type="GO" id="GO:0019262">
    <property type="term" value="P:N-acetylneuraminate catabolic process"/>
    <property type="evidence" value="ECO:0007669"/>
    <property type="project" value="TreeGrafter"/>
</dbReference>
<evidence type="ECO:0000256" key="1">
    <source>
        <dbReference type="ARBA" id="ARBA00000644"/>
    </source>
</evidence>
<comment type="similarity">
    <text evidence="2 6">Belongs to the glucosamine/galactosamine-6-phosphate isomerase family.</text>
</comment>
<accession>A0A0S4JDX5</accession>
<dbReference type="Proteomes" id="UP000051952">
    <property type="component" value="Unassembled WGS sequence"/>
</dbReference>
<dbReference type="PROSITE" id="PS01161">
    <property type="entry name" value="GLC_GALNAC_ISOMERASE"/>
    <property type="match status" value="1"/>
</dbReference>
<protein>
    <recommendedName>
        <fullName evidence="6">Glucosamine-6-phosphate isomerase</fullName>
        <ecNumber evidence="6">3.5.99.6</ecNumber>
    </recommendedName>
    <alternativeName>
        <fullName evidence="6">Glucosamine-6-phosphate isomerase</fullName>
    </alternativeName>
</protein>
<evidence type="ECO:0000256" key="5">
    <source>
        <dbReference type="ARBA" id="ARBA00049961"/>
    </source>
</evidence>
<dbReference type="GO" id="GO:0042802">
    <property type="term" value="F:identical protein binding"/>
    <property type="evidence" value="ECO:0007669"/>
    <property type="project" value="TreeGrafter"/>
</dbReference>
<evidence type="ECO:0000313" key="8">
    <source>
        <dbReference type="EMBL" id="CUG88235.1"/>
    </source>
</evidence>
<dbReference type="GO" id="GO:0005975">
    <property type="term" value="P:carbohydrate metabolic process"/>
    <property type="evidence" value="ECO:0007669"/>
    <property type="project" value="InterPro"/>
</dbReference>
<dbReference type="PANTHER" id="PTHR11280">
    <property type="entry name" value="GLUCOSAMINE-6-PHOSPHATE ISOMERASE"/>
    <property type="match status" value="1"/>
</dbReference>
<dbReference type="Gene3D" id="3.40.50.1360">
    <property type="match status" value="1"/>
</dbReference>
<dbReference type="EC" id="3.5.99.6" evidence="6"/>
<keyword evidence="4 6" id="KW-0119">Carbohydrate metabolism</keyword>
<reference evidence="9" key="1">
    <citation type="submission" date="2015-09" db="EMBL/GenBank/DDBJ databases">
        <authorList>
            <consortium name="Pathogen Informatics"/>
        </authorList>
    </citation>
    <scope>NUCLEOTIDE SEQUENCE [LARGE SCALE GENOMIC DNA]</scope>
    <source>
        <strain evidence="9">Lake Konstanz</strain>
    </source>
</reference>
<keyword evidence="3 6" id="KW-0378">Hydrolase</keyword>
<dbReference type="Pfam" id="PF01182">
    <property type="entry name" value="Glucosamine_iso"/>
    <property type="match status" value="1"/>
</dbReference>
<gene>
    <name evidence="8" type="ORF">BSAL_14320</name>
</gene>
<dbReference type="GO" id="GO:0016853">
    <property type="term" value="F:isomerase activity"/>
    <property type="evidence" value="ECO:0007669"/>
    <property type="project" value="UniProtKB-KW"/>
</dbReference>
<evidence type="ECO:0000259" key="7">
    <source>
        <dbReference type="Pfam" id="PF01182"/>
    </source>
</evidence>
<dbReference type="OMA" id="HVITQGI"/>
<dbReference type="CDD" id="cd01399">
    <property type="entry name" value="GlcN6P_deaminase"/>
    <property type="match status" value="1"/>
</dbReference>
<evidence type="ECO:0000256" key="6">
    <source>
        <dbReference type="RuleBase" id="RU361197"/>
    </source>
</evidence>
<dbReference type="GO" id="GO:0006043">
    <property type="term" value="P:glucosamine catabolic process"/>
    <property type="evidence" value="ECO:0007669"/>
    <property type="project" value="TreeGrafter"/>
</dbReference>
<dbReference type="InterPro" id="IPR037171">
    <property type="entry name" value="NagB/RpiA_transferase-like"/>
</dbReference>
<dbReference type="FunFam" id="3.40.50.1360:FF:000002">
    <property type="entry name" value="Glucosamine-6-phosphate deaminase"/>
    <property type="match status" value="1"/>
</dbReference>
<dbReference type="GO" id="GO:0006046">
    <property type="term" value="P:N-acetylglucosamine catabolic process"/>
    <property type="evidence" value="ECO:0007669"/>
    <property type="project" value="TreeGrafter"/>
</dbReference>
<proteinExistence type="inferred from homology"/>
<evidence type="ECO:0000256" key="2">
    <source>
        <dbReference type="ARBA" id="ARBA00005526"/>
    </source>
</evidence>
<dbReference type="InterPro" id="IPR006148">
    <property type="entry name" value="Glc/Gal-6P_isomerase"/>
</dbReference>
<dbReference type="HAMAP" id="MF_01241">
    <property type="entry name" value="GlcN6P_deamin"/>
    <property type="match status" value="1"/>
</dbReference>
<dbReference type="InterPro" id="IPR004547">
    <property type="entry name" value="Glucosamine6P_isomerase"/>
</dbReference>
<name>A0A0S4JDX5_BODSA</name>
<dbReference type="GO" id="GO:0004342">
    <property type="term" value="F:glucosamine-6-phosphate deaminase activity"/>
    <property type="evidence" value="ECO:0007669"/>
    <property type="project" value="UniProtKB-UniRule"/>
</dbReference>
<dbReference type="SUPFAM" id="SSF100950">
    <property type="entry name" value="NagB/RpiA/CoA transferase-like"/>
    <property type="match status" value="1"/>
</dbReference>
<evidence type="ECO:0000313" key="9">
    <source>
        <dbReference type="Proteomes" id="UP000051952"/>
    </source>
</evidence>
<dbReference type="EMBL" id="CYKH01001627">
    <property type="protein sequence ID" value="CUG88235.1"/>
    <property type="molecule type" value="Genomic_DNA"/>
</dbReference>
<organism evidence="8 9">
    <name type="scientific">Bodo saltans</name>
    <name type="common">Flagellated protozoan</name>
    <dbReference type="NCBI Taxonomy" id="75058"/>
    <lineage>
        <taxon>Eukaryota</taxon>
        <taxon>Discoba</taxon>
        <taxon>Euglenozoa</taxon>
        <taxon>Kinetoplastea</taxon>
        <taxon>Metakinetoplastina</taxon>
        <taxon>Eubodonida</taxon>
        <taxon>Bodonidae</taxon>
        <taxon>Bodo</taxon>
    </lineage>
</organism>